<reference evidence="2" key="1">
    <citation type="submission" date="2020-10" db="EMBL/GenBank/DDBJ databases">
        <title>Phylogeny of dyella-like bacteria.</title>
        <authorList>
            <person name="Fu J."/>
        </authorList>
    </citation>
    <scope>NUCLEOTIDE SEQUENCE</scope>
    <source>
        <strain evidence="2">DHON07</strain>
    </source>
</reference>
<evidence type="ECO:0000259" key="1">
    <source>
        <dbReference type="Pfam" id="PF05257"/>
    </source>
</evidence>
<comment type="caution">
    <text evidence="2">The sequence shown here is derived from an EMBL/GenBank/DDBJ whole genome shotgun (WGS) entry which is preliminary data.</text>
</comment>
<dbReference type="Proteomes" id="UP001430193">
    <property type="component" value="Unassembled WGS sequence"/>
</dbReference>
<proteinExistence type="predicted"/>
<dbReference type="RefSeq" id="WP_204631488.1">
    <property type="nucleotide sequence ID" value="NZ_BSOC01000003.1"/>
</dbReference>
<evidence type="ECO:0000313" key="3">
    <source>
        <dbReference type="Proteomes" id="UP001430193"/>
    </source>
</evidence>
<feature type="domain" description="Peptidase C51" evidence="1">
    <location>
        <begin position="20"/>
        <end position="86"/>
    </location>
</feature>
<name>A0ABS2KHQ7_9GAMM</name>
<dbReference type="InterPro" id="IPR007921">
    <property type="entry name" value="CHAP_dom"/>
</dbReference>
<keyword evidence="3" id="KW-1185">Reference proteome</keyword>
<accession>A0ABS2KHQ7</accession>
<evidence type="ECO:0000313" key="2">
    <source>
        <dbReference type="EMBL" id="MBM7129893.1"/>
    </source>
</evidence>
<sequence>MPFNATGAANFIDGHAQPHSTNNCAAYVRRAIQWGGVYVTPTNNAKDYGPNLVAAGFYAVTDAPQKGDVVVIDGIAGHSHGHMAMFDGSKWVSDFKQRAGTEGFYPGPDYRRVKPSYTIYRHN</sequence>
<dbReference type="EMBL" id="JADIKF010000038">
    <property type="protein sequence ID" value="MBM7129893.1"/>
    <property type="molecule type" value="Genomic_DNA"/>
</dbReference>
<dbReference type="Gene3D" id="3.90.1720.10">
    <property type="entry name" value="endopeptidase domain like (from Nostoc punctiforme)"/>
    <property type="match status" value="1"/>
</dbReference>
<protein>
    <submittedName>
        <fullName evidence="2">CHAP domain-containing protein</fullName>
    </submittedName>
</protein>
<dbReference type="Pfam" id="PF05257">
    <property type="entry name" value="CHAP"/>
    <property type="match status" value="1"/>
</dbReference>
<gene>
    <name evidence="2" type="ORF">ISS99_10170</name>
</gene>
<organism evidence="2 3">
    <name type="scientific">Dyella mobilis</name>
    <dbReference type="NCBI Taxonomy" id="1849582"/>
    <lineage>
        <taxon>Bacteria</taxon>
        <taxon>Pseudomonadati</taxon>
        <taxon>Pseudomonadota</taxon>
        <taxon>Gammaproteobacteria</taxon>
        <taxon>Lysobacterales</taxon>
        <taxon>Rhodanobacteraceae</taxon>
        <taxon>Dyella</taxon>
    </lineage>
</organism>